<evidence type="ECO:0000313" key="11">
    <source>
        <dbReference type="Proteomes" id="UP000266552"/>
    </source>
</evidence>
<proteinExistence type="inferred from homology"/>
<dbReference type="Pfam" id="PF16363">
    <property type="entry name" value="GDP_Man_Dehyd"/>
    <property type="match status" value="1"/>
</dbReference>
<evidence type="ECO:0000256" key="6">
    <source>
        <dbReference type="ARBA" id="ARBA00023027"/>
    </source>
</evidence>
<evidence type="ECO:0000256" key="8">
    <source>
        <dbReference type="RuleBase" id="RU004473"/>
    </source>
</evidence>
<dbReference type="PANTHER" id="PTHR43000">
    <property type="entry name" value="DTDP-D-GLUCOSE 4,6-DEHYDRATASE-RELATED"/>
    <property type="match status" value="1"/>
</dbReference>
<dbReference type="GO" id="GO:0009225">
    <property type="term" value="P:nucleotide-sugar metabolic process"/>
    <property type="evidence" value="ECO:0007669"/>
    <property type="project" value="InterPro"/>
</dbReference>
<comment type="cofactor">
    <cofactor evidence="2 8">
        <name>NAD(+)</name>
        <dbReference type="ChEBI" id="CHEBI:57540"/>
    </cofactor>
</comment>
<dbReference type="InterPro" id="IPR016040">
    <property type="entry name" value="NAD(P)-bd_dom"/>
</dbReference>
<dbReference type="InterPro" id="IPR005888">
    <property type="entry name" value="dTDP_Gluc_deHydtase"/>
</dbReference>
<dbReference type="InterPro" id="IPR036291">
    <property type="entry name" value="NAD(P)-bd_dom_sf"/>
</dbReference>
<evidence type="ECO:0000256" key="2">
    <source>
        <dbReference type="ARBA" id="ARBA00001911"/>
    </source>
</evidence>
<dbReference type="AlphaFoldDB" id="A0A385TFZ7"/>
<dbReference type="Gene3D" id="3.40.50.720">
    <property type="entry name" value="NAD(P)-binding Rossmann-like Domain"/>
    <property type="match status" value="1"/>
</dbReference>
<dbReference type="SUPFAM" id="SSF51735">
    <property type="entry name" value="NAD(P)-binding Rossmann-fold domains"/>
    <property type="match status" value="1"/>
</dbReference>
<accession>A0A385TFZ7</accession>
<dbReference type="CDD" id="cd05246">
    <property type="entry name" value="dTDP_GD_SDR_e"/>
    <property type="match status" value="1"/>
</dbReference>
<dbReference type="Proteomes" id="UP000266552">
    <property type="component" value="Chromosome"/>
</dbReference>
<comment type="catalytic activity">
    <reaction evidence="1 8">
        <text>dTDP-alpha-D-glucose = dTDP-4-dehydro-6-deoxy-alpha-D-glucose + H2O</text>
        <dbReference type="Rhea" id="RHEA:17221"/>
        <dbReference type="ChEBI" id="CHEBI:15377"/>
        <dbReference type="ChEBI" id="CHEBI:57477"/>
        <dbReference type="ChEBI" id="CHEBI:57649"/>
        <dbReference type="EC" id="4.2.1.46"/>
    </reaction>
</comment>
<evidence type="ECO:0000256" key="7">
    <source>
        <dbReference type="ARBA" id="ARBA00023239"/>
    </source>
</evidence>
<protein>
    <recommendedName>
        <fullName evidence="5 8">dTDP-glucose 4,6-dehydratase</fullName>
        <ecNumber evidence="4 8">4.2.1.46</ecNumber>
    </recommendedName>
</protein>
<dbReference type="EMBL" id="CP032412">
    <property type="protein sequence ID" value="AYB41928.1"/>
    <property type="molecule type" value="Genomic_DNA"/>
</dbReference>
<evidence type="ECO:0000256" key="1">
    <source>
        <dbReference type="ARBA" id="ARBA00001539"/>
    </source>
</evidence>
<reference evidence="10 11" key="1">
    <citation type="submission" date="2018-09" db="EMBL/GenBank/DDBJ databases">
        <title>Genome Sequence of Paenibacillus lautus Strain E7593-69, Azo Dye-Degrading Bacteria, Isolated from Commercial Tattoo Inks.</title>
        <authorList>
            <person name="Nho S.W."/>
            <person name="Kim S.-J."/>
            <person name="Kweon O."/>
            <person name="Cerniglia C.E."/>
        </authorList>
    </citation>
    <scope>NUCLEOTIDE SEQUENCE [LARGE SCALE GENOMIC DNA]</scope>
    <source>
        <strain evidence="10 11">E7593-69</strain>
    </source>
</reference>
<evidence type="ECO:0000256" key="3">
    <source>
        <dbReference type="ARBA" id="ARBA00008178"/>
    </source>
</evidence>
<evidence type="ECO:0000256" key="5">
    <source>
        <dbReference type="ARBA" id="ARBA00016977"/>
    </source>
</evidence>
<keyword evidence="6" id="KW-0520">NAD</keyword>
<evidence type="ECO:0000256" key="4">
    <source>
        <dbReference type="ARBA" id="ARBA00011990"/>
    </source>
</evidence>
<keyword evidence="11" id="KW-1185">Reference proteome</keyword>
<dbReference type="Gene3D" id="3.90.25.10">
    <property type="entry name" value="UDP-galactose 4-epimerase, domain 1"/>
    <property type="match status" value="1"/>
</dbReference>
<dbReference type="NCBIfam" id="TIGR01181">
    <property type="entry name" value="dTDP_gluc_dehyt"/>
    <property type="match status" value="1"/>
</dbReference>
<dbReference type="FunFam" id="3.40.50.720:FF:000304">
    <property type="entry name" value="UDP-glucose 4,6-dehydratase"/>
    <property type="match status" value="1"/>
</dbReference>
<dbReference type="GO" id="GO:0008460">
    <property type="term" value="F:dTDP-glucose 4,6-dehydratase activity"/>
    <property type="evidence" value="ECO:0007669"/>
    <property type="project" value="UniProtKB-EC"/>
</dbReference>
<gene>
    <name evidence="10" type="primary">rfbB</name>
    <name evidence="10" type="ORF">D5F53_00830</name>
</gene>
<evidence type="ECO:0000259" key="9">
    <source>
        <dbReference type="Pfam" id="PF16363"/>
    </source>
</evidence>
<feature type="domain" description="NAD(P)-binding" evidence="9">
    <location>
        <begin position="4"/>
        <end position="305"/>
    </location>
</feature>
<organism evidence="10 11">
    <name type="scientific">Paenibacillus lautus</name>
    <name type="common">Bacillus lautus</name>
    <dbReference type="NCBI Taxonomy" id="1401"/>
    <lineage>
        <taxon>Bacteria</taxon>
        <taxon>Bacillati</taxon>
        <taxon>Bacillota</taxon>
        <taxon>Bacilli</taxon>
        <taxon>Bacillales</taxon>
        <taxon>Paenibacillaceae</taxon>
        <taxon>Paenibacillus</taxon>
    </lineage>
</organism>
<evidence type="ECO:0000313" key="10">
    <source>
        <dbReference type="EMBL" id="AYB41928.1"/>
    </source>
</evidence>
<dbReference type="EC" id="4.2.1.46" evidence="4 8"/>
<name>A0A385TFZ7_PAELA</name>
<dbReference type="KEGG" id="plw:D5F53_00830"/>
<dbReference type="RefSeq" id="WP_119846222.1">
    <property type="nucleotide sequence ID" value="NZ_CP032412.1"/>
</dbReference>
<keyword evidence="7 8" id="KW-0456">Lyase</keyword>
<sequence>MRLLVTGGAGFIGSNFILYMMQQHPDYKITNMDALTYAGNLENLESVEKEANYTFIQTDIADKQAVDQIFQQGIDVVVNFAAESHVDRSILEPEVFVNTNVLGTQVLLDASKKYGVTKFVQVSTDEVYGSLGETGLFSESTPLAPNSPYSASKAGGDLLVRAYHETFGLPVNITRCSNNYGPYQFPEKLIPLMISRVLNDEPLPVYGDGMNIRDWLYVEDHCSAIDLVIHQGRVGDVYNIGGNNERTNIHIVKTILEELGKPETLIQFVEDRPGHDRRYGIDPTKIMKELGWKPKHNFESGIKETITWYLSNEEWWTRIQSGEYREYLTKQYGSRLGKEQ</sequence>
<comment type="similarity">
    <text evidence="3 8">Belongs to the NAD(P)-dependent epimerase/dehydratase family. dTDP-glucose dehydratase subfamily.</text>
</comment>